<proteinExistence type="predicted"/>
<dbReference type="AlphaFoldDB" id="A0AA35SWP5"/>
<dbReference type="EMBL" id="CASHTH010002909">
    <property type="protein sequence ID" value="CAI8036964.1"/>
    <property type="molecule type" value="Genomic_DNA"/>
</dbReference>
<accession>A0AA35SWP5</accession>
<organism evidence="1 2">
    <name type="scientific">Geodia barretti</name>
    <name type="common">Barrett's horny sponge</name>
    <dbReference type="NCBI Taxonomy" id="519541"/>
    <lineage>
        <taxon>Eukaryota</taxon>
        <taxon>Metazoa</taxon>
        <taxon>Porifera</taxon>
        <taxon>Demospongiae</taxon>
        <taxon>Heteroscleromorpha</taxon>
        <taxon>Tetractinellida</taxon>
        <taxon>Astrophorina</taxon>
        <taxon>Geodiidae</taxon>
        <taxon>Geodia</taxon>
    </lineage>
</organism>
<reference evidence="1" key="1">
    <citation type="submission" date="2023-03" db="EMBL/GenBank/DDBJ databases">
        <authorList>
            <person name="Steffen K."/>
            <person name="Cardenas P."/>
        </authorList>
    </citation>
    <scope>NUCLEOTIDE SEQUENCE</scope>
</reference>
<dbReference type="Proteomes" id="UP001174909">
    <property type="component" value="Unassembled WGS sequence"/>
</dbReference>
<evidence type="ECO:0000313" key="2">
    <source>
        <dbReference type="Proteomes" id="UP001174909"/>
    </source>
</evidence>
<gene>
    <name evidence="1" type="ORF">GBAR_LOCUS20698</name>
</gene>
<name>A0AA35SWP5_GEOBA</name>
<protein>
    <submittedName>
        <fullName evidence="1">Uncharacterized protein</fullName>
    </submittedName>
</protein>
<keyword evidence="2" id="KW-1185">Reference proteome</keyword>
<sequence>MVRSRKQSKRMPARKKFKIAKKARFTVHELCSPLPVY</sequence>
<comment type="caution">
    <text evidence="1">The sequence shown here is derived from an EMBL/GenBank/DDBJ whole genome shotgun (WGS) entry which is preliminary data.</text>
</comment>
<evidence type="ECO:0000313" key="1">
    <source>
        <dbReference type="EMBL" id="CAI8036964.1"/>
    </source>
</evidence>